<accession>A0A942UPY7</accession>
<organism evidence="2 3">
    <name type="scientific">Anaeromonas frigoriresistens</name>
    <dbReference type="NCBI Taxonomy" id="2683708"/>
    <lineage>
        <taxon>Bacteria</taxon>
        <taxon>Bacillati</taxon>
        <taxon>Bacillota</taxon>
        <taxon>Tissierellia</taxon>
        <taxon>Tissierellales</taxon>
        <taxon>Thermohalobacteraceae</taxon>
        <taxon>Anaeromonas</taxon>
    </lineage>
</organism>
<name>A0A942UPY7_9FIRM</name>
<sequence>MTRLKNQQIKKIIFSLVILLTLIIIYWGYRVYIEYRGVYNIVVFIPLLFLPISYRMILKDHEIFLRWRIVTVMILSIALPLLIYFTLPKYTYNEGQKRVIEYLNTTEKVEFINYSRGEDTIPVMNNPKGFLIKDRTYYYHVKVLDKDRYFMVNPIMGKVGELPNAYWHD</sequence>
<dbReference type="RefSeq" id="WP_203364978.1">
    <property type="nucleotide sequence ID" value="NZ_WSFT01000009.1"/>
</dbReference>
<dbReference type="Proteomes" id="UP000724672">
    <property type="component" value="Unassembled WGS sequence"/>
</dbReference>
<dbReference type="AlphaFoldDB" id="A0A942UPY7"/>
<dbReference type="EMBL" id="WSFT01000009">
    <property type="protein sequence ID" value="MBS4537048.1"/>
    <property type="molecule type" value="Genomic_DNA"/>
</dbReference>
<comment type="caution">
    <text evidence="2">The sequence shown here is derived from an EMBL/GenBank/DDBJ whole genome shotgun (WGS) entry which is preliminary data.</text>
</comment>
<keyword evidence="1" id="KW-0812">Transmembrane</keyword>
<evidence type="ECO:0000313" key="2">
    <source>
        <dbReference type="EMBL" id="MBS4537048.1"/>
    </source>
</evidence>
<evidence type="ECO:0000256" key="1">
    <source>
        <dbReference type="SAM" id="Phobius"/>
    </source>
</evidence>
<feature type="transmembrane region" description="Helical" evidence="1">
    <location>
        <begin position="38"/>
        <end position="57"/>
    </location>
</feature>
<feature type="transmembrane region" description="Helical" evidence="1">
    <location>
        <begin position="69"/>
        <end position="87"/>
    </location>
</feature>
<protein>
    <submittedName>
        <fullName evidence="2">Uncharacterized protein</fullName>
    </submittedName>
</protein>
<keyword evidence="1" id="KW-0472">Membrane</keyword>
<feature type="transmembrane region" description="Helical" evidence="1">
    <location>
        <begin position="12"/>
        <end position="32"/>
    </location>
</feature>
<keyword evidence="1" id="KW-1133">Transmembrane helix</keyword>
<reference evidence="2" key="1">
    <citation type="submission" date="2019-12" db="EMBL/GenBank/DDBJ databases">
        <title>Clostridiaceae gen. nov. sp. nov., isolated from sediment in Xinjiang, China.</title>
        <authorList>
            <person name="Zhang R."/>
        </authorList>
    </citation>
    <scope>NUCLEOTIDE SEQUENCE</scope>
    <source>
        <strain evidence="2">D2Q-11</strain>
    </source>
</reference>
<evidence type="ECO:0000313" key="3">
    <source>
        <dbReference type="Proteomes" id="UP000724672"/>
    </source>
</evidence>
<proteinExistence type="predicted"/>
<keyword evidence="3" id="KW-1185">Reference proteome</keyword>
<gene>
    <name evidence="2" type="ORF">GOQ27_01155</name>
</gene>